<dbReference type="GO" id="GO:0005737">
    <property type="term" value="C:cytoplasm"/>
    <property type="evidence" value="ECO:0007669"/>
    <property type="project" value="TreeGrafter"/>
</dbReference>
<dbReference type="GO" id="GO:0016757">
    <property type="term" value="F:glycosyltransferase activity"/>
    <property type="evidence" value="ECO:0007669"/>
    <property type="project" value="UniProtKB-KW"/>
</dbReference>
<protein>
    <submittedName>
        <fullName evidence="2">Uracil phosphoribosyltransferase</fullName>
    </submittedName>
</protein>
<dbReference type="PANTHER" id="PTHR43344:SF20">
    <property type="entry name" value="URACIL PHOSPHORIBOSYLTRANSFERASE"/>
    <property type="match status" value="1"/>
</dbReference>
<dbReference type="GO" id="GO:0006564">
    <property type="term" value="P:L-serine biosynthetic process"/>
    <property type="evidence" value="ECO:0007669"/>
    <property type="project" value="TreeGrafter"/>
</dbReference>
<dbReference type="Proteomes" id="UP001362999">
    <property type="component" value="Unassembled WGS sequence"/>
</dbReference>
<dbReference type="SUPFAM" id="SSF52540">
    <property type="entry name" value="P-loop containing nucleoside triphosphate hydrolases"/>
    <property type="match status" value="1"/>
</dbReference>
<dbReference type="SUPFAM" id="SSF56784">
    <property type="entry name" value="HAD-like"/>
    <property type="match status" value="1"/>
</dbReference>
<evidence type="ECO:0000259" key="1">
    <source>
        <dbReference type="Pfam" id="PF14681"/>
    </source>
</evidence>
<dbReference type="InterPro" id="IPR027417">
    <property type="entry name" value="P-loop_NTPase"/>
</dbReference>
<dbReference type="Gene3D" id="3.40.50.300">
    <property type="entry name" value="P-loop containing nucleotide triphosphate hydrolases"/>
    <property type="match status" value="1"/>
</dbReference>
<dbReference type="GO" id="GO:0000287">
    <property type="term" value="F:magnesium ion binding"/>
    <property type="evidence" value="ECO:0007669"/>
    <property type="project" value="TreeGrafter"/>
</dbReference>
<name>A0AAW0DM13_9AGAR</name>
<dbReference type="InterPro" id="IPR023214">
    <property type="entry name" value="HAD_sf"/>
</dbReference>
<keyword evidence="2" id="KW-0328">Glycosyltransferase</keyword>
<keyword evidence="3" id="KW-1185">Reference proteome</keyword>
<dbReference type="Pfam" id="PF12710">
    <property type="entry name" value="HAD"/>
    <property type="match status" value="1"/>
</dbReference>
<dbReference type="Pfam" id="PF14681">
    <property type="entry name" value="UPRTase"/>
    <property type="match status" value="1"/>
</dbReference>
<reference evidence="2 3" key="1">
    <citation type="journal article" date="2024" name="J Genomics">
        <title>Draft genome sequencing and assembly of Favolaschia claudopus CIRM-BRFM 2984 isolated from oak limbs.</title>
        <authorList>
            <person name="Navarro D."/>
            <person name="Drula E."/>
            <person name="Chaduli D."/>
            <person name="Cazenave R."/>
            <person name="Ahrendt S."/>
            <person name="Wang J."/>
            <person name="Lipzen A."/>
            <person name="Daum C."/>
            <person name="Barry K."/>
            <person name="Grigoriev I.V."/>
            <person name="Favel A."/>
            <person name="Rosso M.N."/>
            <person name="Martin F."/>
        </authorList>
    </citation>
    <scope>NUCLEOTIDE SEQUENCE [LARGE SCALE GENOMIC DNA]</scope>
    <source>
        <strain evidence="2 3">CIRM-BRFM 2984</strain>
    </source>
</reference>
<dbReference type="EMBL" id="JAWWNJ010000007">
    <property type="protein sequence ID" value="KAK7051776.1"/>
    <property type="molecule type" value="Genomic_DNA"/>
</dbReference>
<comment type="caution">
    <text evidence="2">The sequence shown here is derived from an EMBL/GenBank/DDBJ whole genome shotgun (WGS) entry which is preliminary data.</text>
</comment>
<evidence type="ECO:0000313" key="3">
    <source>
        <dbReference type="Proteomes" id="UP001362999"/>
    </source>
</evidence>
<dbReference type="GO" id="GO:0036424">
    <property type="term" value="F:L-phosphoserine phosphatase activity"/>
    <property type="evidence" value="ECO:0007669"/>
    <property type="project" value="TreeGrafter"/>
</dbReference>
<dbReference type="InterPro" id="IPR000836">
    <property type="entry name" value="PRTase_dom"/>
</dbReference>
<dbReference type="CDD" id="cd06223">
    <property type="entry name" value="PRTases_typeI"/>
    <property type="match status" value="1"/>
</dbReference>
<dbReference type="InterPro" id="IPR050582">
    <property type="entry name" value="HAD-like_SerB"/>
</dbReference>
<gene>
    <name evidence="2" type="ORF">R3P38DRAFT_1629695</name>
</gene>
<feature type="domain" description="Phosphoribosyltransferase" evidence="1">
    <location>
        <begin position="475"/>
        <end position="671"/>
    </location>
</feature>
<dbReference type="Gene3D" id="3.40.50.2020">
    <property type="match status" value="1"/>
</dbReference>
<keyword evidence="2" id="KW-0808">Transferase</keyword>
<dbReference type="Pfam" id="PF13207">
    <property type="entry name" value="AAA_17"/>
    <property type="match status" value="1"/>
</dbReference>
<dbReference type="InterPro" id="IPR029057">
    <property type="entry name" value="PRTase-like"/>
</dbReference>
<sequence>MDVSTTTPAPPTISPARKPTVIGVYGVSGCGKSHLLNHLKDSEQLGQDDLTFIEGSAILSSLVPGGLPAFKLLPDPAKHEWRQKAIIHIQDESAKSGKTGVVAGHYMFWETEDESVVWTQGDAAVFTHIIYLDVLPPLVIERRAQDAQRCRPALSETHIQRWQVREREELRLVCLQNRIIFTPAAPQVDIVKSLIRVIQRSSEASNISRVQTRLDEVVAEFAGAGMRRDAMLVFDGDKTLIAEDTGKLFWELATSPGSDDPLTEVFSSPLGYTYTAFLQAAFLYSALDPAKFDQHCEEVVSRLSLRPEMLQLLREAAERRVPTLVVTCGVCVIWEKILLKAGLAGTVKVIAGGRAQDELVVTPQAKRQLVARLQTTHRCYVVAFGDSTLDLPMLKAAGRAVVVVGEETTRSRSMEAALTDAVVNEGLEAEQWVFPDGALPRLAHHLELLPRFRMSSSFLDSTLRLASGQRVLHVTHDSAAKLLMTPMRNAQVSGLALQHAHADAGWYLATTLLPKLVGLEETAIPHVQGGQTAGYRIRGEEKTVVVALMRGGEPMARGVWRAVPGAMFVHAKKPEELTPDHLAHRETVLLVDSVVNSGKSVQEFVQRIRGVNSSIRIVVVTGVVQSGALEIGGVLGDMLLEDENVGVVALRVSENKYTGRGGTDTGHRLFNSTHLD</sequence>
<dbReference type="PANTHER" id="PTHR43344">
    <property type="entry name" value="PHOSPHOSERINE PHOSPHATASE"/>
    <property type="match status" value="1"/>
</dbReference>
<dbReference type="InterPro" id="IPR036412">
    <property type="entry name" value="HAD-like_sf"/>
</dbReference>
<dbReference type="Gene3D" id="3.40.50.1000">
    <property type="entry name" value="HAD superfamily/HAD-like"/>
    <property type="match status" value="1"/>
</dbReference>
<accession>A0AAW0DM13</accession>
<organism evidence="2 3">
    <name type="scientific">Favolaschia claudopus</name>
    <dbReference type="NCBI Taxonomy" id="2862362"/>
    <lineage>
        <taxon>Eukaryota</taxon>
        <taxon>Fungi</taxon>
        <taxon>Dikarya</taxon>
        <taxon>Basidiomycota</taxon>
        <taxon>Agaricomycotina</taxon>
        <taxon>Agaricomycetes</taxon>
        <taxon>Agaricomycetidae</taxon>
        <taxon>Agaricales</taxon>
        <taxon>Marasmiineae</taxon>
        <taxon>Mycenaceae</taxon>
        <taxon>Favolaschia</taxon>
    </lineage>
</organism>
<evidence type="ECO:0000313" key="2">
    <source>
        <dbReference type="EMBL" id="KAK7051776.1"/>
    </source>
</evidence>
<dbReference type="SUPFAM" id="SSF53271">
    <property type="entry name" value="PRTase-like"/>
    <property type="match status" value="1"/>
</dbReference>
<dbReference type="AlphaFoldDB" id="A0AAW0DM13"/>
<proteinExistence type="predicted"/>